<evidence type="ECO:0000256" key="3">
    <source>
        <dbReference type="ARBA" id="ARBA00029447"/>
    </source>
</evidence>
<evidence type="ECO:0000259" key="5">
    <source>
        <dbReference type="PROSITE" id="PS50111"/>
    </source>
</evidence>
<gene>
    <name evidence="7" type="ORF">SAMN05216361_2680</name>
</gene>
<dbReference type="InterPro" id="IPR003660">
    <property type="entry name" value="HAMP_dom"/>
</dbReference>
<dbReference type="GO" id="GO:0016020">
    <property type="term" value="C:membrane"/>
    <property type="evidence" value="ECO:0007669"/>
    <property type="project" value="UniProtKB-SubCell"/>
</dbReference>
<dbReference type="Proteomes" id="UP000184520">
    <property type="component" value="Unassembled WGS sequence"/>
</dbReference>
<dbReference type="PROSITE" id="PS50885">
    <property type="entry name" value="HAMP"/>
    <property type="match status" value="1"/>
</dbReference>
<evidence type="ECO:0000259" key="6">
    <source>
        <dbReference type="PROSITE" id="PS50885"/>
    </source>
</evidence>
<dbReference type="EMBL" id="FQWD01000004">
    <property type="protein sequence ID" value="SHG64987.1"/>
    <property type="molecule type" value="Genomic_DNA"/>
</dbReference>
<evidence type="ECO:0000313" key="7">
    <source>
        <dbReference type="EMBL" id="SHG64987.1"/>
    </source>
</evidence>
<dbReference type="SUPFAM" id="SSF58104">
    <property type="entry name" value="Methyl-accepting chemotaxis protein (MCP) signaling domain"/>
    <property type="match status" value="1"/>
</dbReference>
<dbReference type="RefSeq" id="WP_073323260.1">
    <property type="nucleotide sequence ID" value="NZ_FQWD01000004.1"/>
</dbReference>
<evidence type="ECO:0000256" key="2">
    <source>
        <dbReference type="ARBA" id="ARBA00023224"/>
    </source>
</evidence>
<dbReference type="GO" id="GO:0007165">
    <property type="term" value="P:signal transduction"/>
    <property type="evidence" value="ECO:0007669"/>
    <property type="project" value="UniProtKB-KW"/>
</dbReference>
<sequence>MSIQRKFLAAISIVIAVFALVIAGITVFTTASSVDEQVAKQKQQVADRLLNILTVTDSLIQERVKSSITLLKQRGLDIGMPSQGDNVMVKTTSARQLYLGNQPQANDFTLVDNLTAVMGGTATLFSKTGEDYIRVSTNVIKDGQRAIGTKLAPQGKAMANIVKGTAYYGAVDILGSPYLTGYEPMKNAAGQVIGIWYVGYSADLKVLEQAISQSRLLEEGFVALRDGKGNIRMHSSHINDADVERALQDKDAWSSVVVPFEKWGYDLVLVASESEKSGMVSAAVFTVLIKIILASAAVLATIFVLINHIVGKPLDEFITVVNDLASGEGNLTFRFNAARSDEFGQMSRGFNKLLEQLQHTLQSVSSATDAMLSQSQQLNDTAQRSSNSVSALSNESKAIDSAITQLQQNAAAVCENIERASEAASAADADTRTSVSVLSATIKDIEAQAQDVDASVQVINELAKASEEISGVMDVIRNIAEQTNLLALNAAIEAARAGEQGRGFAVVADEVRSLASRTQTSTEEIRIMIERLQQGSREASQKMQNNKENAYATVEVTQNAGTSLEKSLGAVATITTLNQETSGMASHQNEIAREVNKRLGGIQSVGQENLTYAATVSENCARLVEQIQQMQSQLKRYRF</sequence>
<dbReference type="OrthoDB" id="9763018at2"/>
<dbReference type="FunFam" id="1.10.287.950:FF:000001">
    <property type="entry name" value="Methyl-accepting chemotaxis sensory transducer"/>
    <property type="match status" value="1"/>
</dbReference>
<comment type="subcellular location">
    <subcellularLocation>
        <location evidence="1">Membrane</location>
    </subcellularLocation>
</comment>
<dbReference type="PANTHER" id="PTHR32089">
    <property type="entry name" value="METHYL-ACCEPTING CHEMOTAXIS PROTEIN MCPB"/>
    <property type="match status" value="1"/>
</dbReference>
<evidence type="ECO:0000256" key="4">
    <source>
        <dbReference type="PROSITE-ProRule" id="PRU00284"/>
    </source>
</evidence>
<reference evidence="8" key="1">
    <citation type="submission" date="2016-11" db="EMBL/GenBank/DDBJ databases">
        <authorList>
            <person name="Varghese N."/>
            <person name="Submissions S."/>
        </authorList>
    </citation>
    <scope>NUCLEOTIDE SEQUENCE [LARGE SCALE GENOMIC DNA]</scope>
    <source>
        <strain evidence="8">CGMCC 1.8995</strain>
    </source>
</reference>
<dbReference type="PANTHER" id="PTHR32089:SF112">
    <property type="entry name" value="LYSOZYME-LIKE PROTEIN-RELATED"/>
    <property type="match status" value="1"/>
</dbReference>
<dbReference type="SUPFAM" id="SSF103190">
    <property type="entry name" value="Sensory domain-like"/>
    <property type="match status" value="1"/>
</dbReference>
<proteinExistence type="inferred from homology"/>
<dbReference type="Pfam" id="PF00672">
    <property type="entry name" value="HAMP"/>
    <property type="match status" value="1"/>
</dbReference>
<dbReference type="GO" id="GO:0006935">
    <property type="term" value="P:chemotaxis"/>
    <property type="evidence" value="ECO:0007669"/>
    <property type="project" value="UniProtKB-ARBA"/>
</dbReference>
<dbReference type="STRING" id="634436.SAMN05216361_2680"/>
<dbReference type="Gene3D" id="1.10.287.950">
    <property type="entry name" value="Methyl-accepting chemotaxis protein"/>
    <property type="match status" value="1"/>
</dbReference>
<dbReference type="SMART" id="SM00283">
    <property type="entry name" value="MA"/>
    <property type="match status" value="1"/>
</dbReference>
<evidence type="ECO:0000313" key="8">
    <source>
        <dbReference type="Proteomes" id="UP000184520"/>
    </source>
</evidence>
<organism evidence="7 8">
    <name type="scientific">Marisediminitalea aggregata</name>
    <dbReference type="NCBI Taxonomy" id="634436"/>
    <lineage>
        <taxon>Bacteria</taxon>
        <taxon>Pseudomonadati</taxon>
        <taxon>Pseudomonadota</taxon>
        <taxon>Gammaproteobacteria</taxon>
        <taxon>Alteromonadales</taxon>
        <taxon>Alteromonadaceae</taxon>
        <taxon>Marisediminitalea</taxon>
    </lineage>
</organism>
<feature type="domain" description="Methyl-accepting transducer" evidence="5">
    <location>
        <begin position="360"/>
        <end position="603"/>
    </location>
</feature>
<keyword evidence="2 4" id="KW-0807">Transducer</keyword>
<evidence type="ECO:0000256" key="1">
    <source>
        <dbReference type="ARBA" id="ARBA00004370"/>
    </source>
</evidence>
<protein>
    <submittedName>
        <fullName evidence="7">Methyl-accepting chemotaxis protein</fullName>
    </submittedName>
</protein>
<dbReference type="InterPro" id="IPR029151">
    <property type="entry name" value="Sensor-like_sf"/>
</dbReference>
<comment type="similarity">
    <text evidence="3">Belongs to the methyl-accepting chemotaxis (MCP) protein family.</text>
</comment>
<dbReference type="PROSITE" id="PS50111">
    <property type="entry name" value="CHEMOTAXIS_TRANSDUC_2"/>
    <property type="match status" value="1"/>
</dbReference>
<dbReference type="Pfam" id="PF00015">
    <property type="entry name" value="MCPsignal"/>
    <property type="match status" value="1"/>
</dbReference>
<dbReference type="AlphaFoldDB" id="A0A1M5LIW8"/>
<dbReference type="CDD" id="cd06225">
    <property type="entry name" value="HAMP"/>
    <property type="match status" value="1"/>
</dbReference>
<dbReference type="Pfam" id="PF17201">
    <property type="entry name" value="Cache_3-Cache_2"/>
    <property type="match status" value="1"/>
</dbReference>
<accession>A0A1M5LIW8</accession>
<dbReference type="InterPro" id="IPR004089">
    <property type="entry name" value="MCPsignal_dom"/>
</dbReference>
<name>A0A1M5LIW8_9ALTE</name>
<dbReference type="InterPro" id="IPR033462">
    <property type="entry name" value="Cache_3-Cache_2"/>
</dbReference>
<dbReference type="SMART" id="SM00304">
    <property type="entry name" value="HAMP"/>
    <property type="match status" value="1"/>
</dbReference>
<feature type="domain" description="HAMP" evidence="6">
    <location>
        <begin position="308"/>
        <end position="362"/>
    </location>
</feature>
<keyword evidence="8" id="KW-1185">Reference proteome</keyword>